<feature type="region of interest" description="Disordered" evidence="6">
    <location>
        <begin position="224"/>
        <end position="251"/>
    </location>
</feature>
<evidence type="ECO:0000256" key="1">
    <source>
        <dbReference type="ARBA" id="ARBA00004123"/>
    </source>
</evidence>
<dbReference type="PANTHER" id="PTHR47693:SF1">
    <property type="entry name" value="BZIP TRANSCRIPTION FACTOR RISBZ3"/>
    <property type="match status" value="1"/>
</dbReference>
<comment type="subcellular location">
    <subcellularLocation>
        <location evidence="1">Nucleus</location>
    </subcellularLocation>
</comment>
<dbReference type="CDD" id="cd14702">
    <property type="entry name" value="bZIP_plant_GBF1"/>
    <property type="match status" value="1"/>
</dbReference>
<dbReference type="PROSITE" id="PS50217">
    <property type="entry name" value="BZIP"/>
    <property type="match status" value="1"/>
</dbReference>
<gene>
    <name evidence="9" type="primary">LOC109708810</name>
</gene>
<reference evidence="9" key="2">
    <citation type="submission" date="2025-08" db="UniProtKB">
        <authorList>
            <consortium name="RefSeq"/>
        </authorList>
    </citation>
    <scope>IDENTIFICATION</scope>
    <source>
        <tissue evidence="9">Leaf</tissue>
    </source>
</reference>
<feature type="domain" description="BZIP" evidence="7">
    <location>
        <begin position="222"/>
        <end position="274"/>
    </location>
</feature>
<organism evidence="8 9">
    <name type="scientific">Ananas comosus</name>
    <name type="common">Pineapple</name>
    <name type="synonym">Ananas ananas</name>
    <dbReference type="NCBI Taxonomy" id="4615"/>
    <lineage>
        <taxon>Eukaryota</taxon>
        <taxon>Viridiplantae</taxon>
        <taxon>Streptophyta</taxon>
        <taxon>Embryophyta</taxon>
        <taxon>Tracheophyta</taxon>
        <taxon>Spermatophyta</taxon>
        <taxon>Magnoliopsida</taxon>
        <taxon>Liliopsida</taxon>
        <taxon>Poales</taxon>
        <taxon>Bromeliaceae</taxon>
        <taxon>Bromelioideae</taxon>
        <taxon>Ananas</taxon>
    </lineage>
</organism>
<dbReference type="Proteomes" id="UP000515123">
    <property type="component" value="Linkage group 4"/>
</dbReference>
<evidence type="ECO:0000256" key="6">
    <source>
        <dbReference type="SAM" id="MobiDB-lite"/>
    </source>
</evidence>
<dbReference type="GO" id="GO:0005634">
    <property type="term" value="C:nucleus"/>
    <property type="evidence" value="ECO:0007669"/>
    <property type="project" value="UniProtKB-SubCell"/>
</dbReference>
<dbReference type="PANTHER" id="PTHR47693">
    <property type="entry name" value="BZIP TRANSCRIPTION FACTOR RISBZ3-RELATED"/>
    <property type="match status" value="1"/>
</dbReference>
<dbReference type="InterPro" id="IPR045314">
    <property type="entry name" value="bZIP_plant_GBF1"/>
</dbReference>
<evidence type="ECO:0000313" key="9">
    <source>
        <dbReference type="RefSeq" id="XP_020086236.1"/>
    </source>
</evidence>
<dbReference type="InterPro" id="IPR004827">
    <property type="entry name" value="bZIP"/>
</dbReference>
<feature type="compositionally biased region" description="Polar residues" evidence="6">
    <location>
        <begin position="163"/>
        <end position="176"/>
    </location>
</feature>
<keyword evidence="4" id="KW-0804">Transcription</keyword>
<dbReference type="SUPFAM" id="SSF57959">
    <property type="entry name" value="Leucine zipper domain"/>
    <property type="match status" value="1"/>
</dbReference>
<keyword evidence="8" id="KW-1185">Reference proteome</keyword>
<keyword evidence="5" id="KW-0539">Nucleus</keyword>
<feature type="region of interest" description="Disordered" evidence="6">
    <location>
        <begin position="163"/>
        <end position="212"/>
    </location>
</feature>
<keyword evidence="2" id="KW-0805">Transcription regulation</keyword>
<evidence type="ECO:0000256" key="5">
    <source>
        <dbReference type="ARBA" id="ARBA00023242"/>
    </source>
</evidence>
<dbReference type="AlphaFoldDB" id="A0A6P5ER87"/>
<dbReference type="Gene3D" id="1.20.5.170">
    <property type="match status" value="1"/>
</dbReference>
<dbReference type="OrthoDB" id="1299653at2759"/>
<evidence type="ECO:0000256" key="3">
    <source>
        <dbReference type="ARBA" id="ARBA00023125"/>
    </source>
</evidence>
<dbReference type="PROSITE" id="PS00036">
    <property type="entry name" value="BZIP_BASIC"/>
    <property type="match status" value="1"/>
</dbReference>
<accession>A0A6P5ER87</accession>
<dbReference type="GeneID" id="109708810"/>
<dbReference type="Pfam" id="PF00170">
    <property type="entry name" value="bZIP_1"/>
    <property type="match status" value="1"/>
</dbReference>
<name>A0A6P5ER87_ANACO</name>
<evidence type="ECO:0000256" key="2">
    <source>
        <dbReference type="ARBA" id="ARBA00023015"/>
    </source>
</evidence>
<evidence type="ECO:0000256" key="4">
    <source>
        <dbReference type="ARBA" id="ARBA00023163"/>
    </source>
</evidence>
<protein>
    <submittedName>
        <fullName evidence="9">Basic leucine zipper 9-like</fullName>
    </submittedName>
</protein>
<reference evidence="8" key="1">
    <citation type="journal article" date="2015" name="Nat. Genet.">
        <title>The pineapple genome and the evolution of CAM photosynthesis.</title>
        <authorList>
            <person name="Ming R."/>
            <person name="VanBuren R."/>
            <person name="Wai C.M."/>
            <person name="Tang H."/>
            <person name="Schatz M.C."/>
            <person name="Bowers J.E."/>
            <person name="Lyons E."/>
            <person name="Wang M.L."/>
            <person name="Chen J."/>
            <person name="Biggers E."/>
            <person name="Zhang J."/>
            <person name="Huang L."/>
            <person name="Zhang L."/>
            <person name="Miao W."/>
            <person name="Zhang J."/>
            <person name="Ye Z."/>
            <person name="Miao C."/>
            <person name="Lin Z."/>
            <person name="Wang H."/>
            <person name="Zhou H."/>
            <person name="Yim W.C."/>
            <person name="Priest H.D."/>
            <person name="Zheng C."/>
            <person name="Woodhouse M."/>
            <person name="Edger P.P."/>
            <person name="Guyot R."/>
            <person name="Guo H.B."/>
            <person name="Guo H."/>
            <person name="Zheng G."/>
            <person name="Singh R."/>
            <person name="Sharma A."/>
            <person name="Min X."/>
            <person name="Zheng Y."/>
            <person name="Lee H."/>
            <person name="Gurtowski J."/>
            <person name="Sedlazeck F.J."/>
            <person name="Harkess A."/>
            <person name="McKain M.R."/>
            <person name="Liao Z."/>
            <person name="Fang J."/>
            <person name="Liu J."/>
            <person name="Zhang X."/>
            <person name="Zhang Q."/>
            <person name="Hu W."/>
            <person name="Qin Y."/>
            <person name="Wang K."/>
            <person name="Chen L.Y."/>
            <person name="Shirley N."/>
            <person name="Lin Y.R."/>
            <person name="Liu L.Y."/>
            <person name="Hernandez A.G."/>
            <person name="Wright C.L."/>
            <person name="Bulone V."/>
            <person name="Tuskan G.A."/>
            <person name="Heath K."/>
            <person name="Zee F."/>
            <person name="Moore P.H."/>
            <person name="Sunkar R."/>
            <person name="Leebens-Mack J.H."/>
            <person name="Mockler T."/>
            <person name="Bennetzen J.L."/>
            <person name="Freeling M."/>
            <person name="Sankoff D."/>
            <person name="Paterson A.H."/>
            <person name="Zhu X."/>
            <person name="Yang X."/>
            <person name="Smith J.A."/>
            <person name="Cushman J.C."/>
            <person name="Paull R.E."/>
            <person name="Yu Q."/>
        </authorList>
    </citation>
    <scope>NUCLEOTIDE SEQUENCE [LARGE SCALE GENOMIC DNA]</scope>
    <source>
        <strain evidence="8">cv. F153</strain>
    </source>
</reference>
<keyword evidence="3" id="KW-0238">DNA-binding</keyword>
<dbReference type="SMART" id="SM00338">
    <property type="entry name" value="BRLZ"/>
    <property type="match status" value="1"/>
</dbReference>
<evidence type="ECO:0000313" key="8">
    <source>
        <dbReference type="Proteomes" id="UP000515123"/>
    </source>
</evidence>
<dbReference type="RefSeq" id="XP_020086236.1">
    <property type="nucleotide sequence ID" value="XM_020230647.1"/>
</dbReference>
<dbReference type="GO" id="GO:0003677">
    <property type="term" value="F:DNA binding"/>
    <property type="evidence" value="ECO:0007669"/>
    <property type="project" value="UniProtKB-KW"/>
</dbReference>
<sequence>MANAHALVSFAADFCFFSPFFFFCPQSPTSSFCVSPEHPRTPQTVKPQSLLIEKATPNPSAGRGGGVGDEIGVGMKKSSLELVLEALLLPQQGGEELLLRPSSENKPHGGCRGGAAVPFANVCGGGGGGGGGDLGFGFGADRDTISGSINNQLWSHNLNPRHSSVSATIESPSSIHAPSPTSPHKPNGKENQALGGTSGSEQSDDESLEELGACEQSVNVVDIKRMKRKKSNRESAERSRKKKQAHLADLESQVDRLRGDNASLYKHLTDANHQFTDSVTENRILKSDVEALRVKVKMAEDMVTRGALTCSLDNLLQSHIGSPQILNTRLPCRASSEVLPNLYFQADDTCYIGMTNAGQVDNTRMDNNIEEMRSRLDQNSPIQSITSLESLKNRIASEVTSCGANIWQWEEARSGTM</sequence>
<proteinExistence type="predicted"/>
<dbReference type="InterPro" id="IPR046347">
    <property type="entry name" value="bZIP_sf"/>
</dbReference>
<evidence type="ECO:0000259" key="7">
    <source>
        <dbReference type="PROSITE" id="PS50217"/>
    </source>
</evidence>
<dbReference type="GO" id="GO:0003700">
    <property type="term" value="F:DNA-binding transcription factor activity"/>
    <property type="evidence" value="ECO:0007669"/>
    <property type="project" value="InterPro"/>
</dbReference>
<dbReference type="InterPro" id="IPR044168">
    <property type="entry name" value="RISBZ3/4/5"/>
</dbReference>
<dbReference type="FunFam" id="1.20.5.170:FF:000020">
    <property type="entry name" value="BZIP transcription factor"/>
    <property type="match status" value="1"/>
</dbReference>